<feature type="transmembrane region" description="Helical" evidence="6">
    <location>
        <begin position="423"/>
        <end position="450"/>
    </location>
</feature>
<feature type="compositionally biased region" description="Basic and acidic residues" evidence="5">
    <location>
        <begin position="560"/>
        <end position="582"/>
    </location>
</feature>
<feature type="region of interest" description="Disordered" evidence="5">
    <location>
        <begin position="691"/>
        <end position="801"/>
    </location>
</feature>
<keyword evidence="2 6" id="KW-0812">Transmembrane</keyword>
<evidence type="ECO:0000256" key="4">
    <source>
        <dbReference type="ARBA" id="ARBA00023136"/>
    </source>
</evidence>
<evidence type="ECO:0000313" key="8">
    <source>
        <dbReference type="EMBL" id="ROT66488.1"/>
    </source>
</evidence>
<dbReference type="PANTHER" id="PTHR45902:SF3">
    <property type="entry name" value="G-PROTEIN COUPLED RECEPTORS FAMILY 2 PROFILE 2 DOMAIN-CONTAINING PROTEIN"/>
    <property type="match status" value="1"/>
</dbReference>
<dbReference type="Pfam" id="PF00002">
    <property type="entry name" value="7tm_2"/>
    <property type="match status" value="1"/>
</dbReference>
<dbReference type="Gene3D" id="1.20.1070.10">
    <property type="entry name" value="Rhodopsin 7-helix transmembrane proteins"/>
    <property type="match status" value="1"/>
</dbReference>
<feature type="transmembrane region" description="Helical" evidence="6">
    <location>
        <begin position="400"/>
        <end position="417"/>
    </location>
</feature>
<protein>
    <recommendedName>
        <fullName evidence="7">G-protein coupled receptors family 2 profile 2 domain-containing protein</fullName>
    </recommendedName>
</protein>
<dbReference type="InterPro" id="IPR000832">
    <property type="entry name" value="GPCR_2_secretin-like"/>
</dbReference>
<gene>
    <name evidence="8" type="ORF">C7M84_015488</name>
</gene>
<dbReference type="GO" id="GO:0016020">
    <property type="term" value="C:membrane"/>
    <property type="evidence" value="ECO:0007669"/>
    <property type="project" value="UniProtKB-SubCell"/>
</dbReference>
<keyword evidence="3 6" id="KW-1133">Transmembrane helix</keyword>
<evidence type="ECO:0000313" key="9">
    <source>
        <dbReference type="Proteomes" id="UP000283509"/>
    </source>
</evidence>
<feature type="domain" description="G-protein coupled receptors family 2 profile 2" evidence="7">
    <location>
        <begin position="364"/>
        <end position="552"/>
    </location>
</feature>
<feature type="compositionally biased region" description="Basic and acidic residues" evidence="5">
    <location>
        <begin position="771"/>
        <end position="784"/>
    </location>
</feature>
<evidence type="ECO:0000259" key="7">
    <source>
        <dbReference type="PROSITE" id="PS50261"/>
    </source>
</evidence>
<dbReference type="InterPro" id="IPR053231">
    <property type="entry name" value="GPCR_LN-TM7"/>
</dbReference>
<dbReference type="Proteomes" id="UP000283509">
    <property type="component" value="Unassembled WGS sequence"/>
</dbReference>
<feature type="compositionally biased region" description="Polar residues" evidence="5">
    <location>
        <begin position="792"/>
        <end position="801"/>
    </location>
</feature>
<name>A0A3R7Q243_PENVA</name>
<keyword evidence="4 6" id="KW-0472">Membrane</keyword>
<comment type="caution">
    <text evidence="8">The sequence shown here is derived from an EMBL/GenBank/DDBJ whole genome shotgun (WGS) entry which is preliminary data.</text>
</comment>
<feature type="transmembrane region" description="Helical" evidence="6">
    <location>
        <begin position="366"/>
        <end position="388"/>
    </location>
</feature>
<proteinExistence type="predicted"/>
<feature type="transmembrane region" description="Helical" evidence="6">
    <location>
        <begin position="518"/>
        <end position="545"/>
    </location>
</feature>
<feature type="transmembrane region" description="Helical" evidence="6">
    <location>
        <begin position="599"/>
        <end position="622"/>
    </location>
</feature>
<dbReference type="OrthoDB" id="6134459at2759"/>
<accession>A0A3R7Q243</accession>
<dbReference type="SUPFAM" id="SSF81321">
    <property type="entry name" value="Family A G protein-coupled receptor-like"/>
    <property type="match status" value="1"/>
</dbReference>
<reference evidence="8 9" key="2">
    <citation type="submission" date="2019-01" db="EMBL/GenBank/DDBJ databases">
        <title>The decoding of complex shrimp genome reveals the adaptation for benthos swimmer, frequently molting mechanism and breeding impact on genome.</title>
        <authorList>
            <person name="Sun Y."/>
            <person name="Gao Y."/>
            <person name="Yu Y."/>
        </authorList>
    </citation>
    <scope>NUCLEOTIDE SEQUENCE [LARGE SCALE GENOMIC DNA]</scope>
    <source>
        <tissue evidence="8">Muscle</tissue>
    </source>
</reference>
<feature type="compositionally biased region" description="Low complexity" evidence="5">
    <location>
        <begin position="645"/>
        <end position="658"/>
    </location>
</feature>
<evidence type="ECO:0000256" key="1">
    <source>
        <dbReference type="ARBA" id="ARBA00004141"/>
    </source>
</evidence>
<dbReference type="PANTHER" id="PTHR45902">
    <property type="entry name" value="LATROPHILIN RECEPTOR-LIKE PROTEIN A"/>
    <property type="match status" value="1"/>
</dbReference>
<organism evidence="8 9">
    <name type="scientific">Penaeus vannamei</name>
    <name type="common">Whiteleg shrimp</name>
    <name type="synonym">Litopenaeus vannamei</name>
    <dbReference type="NCBI Taxonomy" id="6689"/>
    <lineage>
        <taxon>Eukaryota</taxon>
        <taxon>Metazoa</taxon>
        <taxon>Ecdysozoa</taxon>
        <taxon>Arthropoda</taxon>
        <taxon>Crustacea</taxon>
        <taxon>Multicrustacea</taxon>
        <taxon>Malacostraca</taxon>
        <taxon>Eumalacostraca</taxon>
        <taxon>Eucarida</taxon>
        <taxon>Decapoda</taxon>
        <taxon>Dendrobranchiata</taxon>
        <taxon>Penaeoidea</taxon>
        <taxon>Penaeidae</taxon>
        <taxon>Penaeus</taxon>
    </lineage>
</organism>
<dbReference type="GO" id="GO:0004930">
    <property type="term" value="F:G protein-coupled receptor activity"/>
    <property type="evidence" value="ECO:0007669"/>
    <property type="project" value="InterPro"/>
</dbReference>
<dbReference type="AlphaFoldDB" id="A0A3R7Q243"/>
<evidence type="ECO:0000256" key="6">
    <source>
        <dbReference type="SAM" id="Phobius"/>
    </source>
</evidence>
<feature type="transmembrane region" description="Helical" evidence="6">
    <location>
        <begin position="471"/>
        <end position="492"/>
    </location>
</feature>
<dbReference type="STRING" id="6689.A0A3R7Q243"/>
<feature type="compositionally biased region" description="Low complexity" evidence="5">
    <location>
        <begin position="697"/>
        <end position="714"/>
    </location>
</feature>
<dbReference type="InterPro" id="IPR017981">
    <property type="entry name" value="GPCR_2-like_7TM"/>
</dbReference>
<feature type="region of interest" description="Disordered" evidence="5">
    <location>
        <begin position="556"/>
        <end position="590"/>
    </location>
</feature>
<dbReference type="CDD" id="cd15039">
    <property type="entry name" value="7tmB3_Methuselah-like"/>
    <property type="match status" value="1"/>
</dbReference>
<comment type="subcellular location">
    <subcellularLocation>
        <location evidence="1">Membrane</location>
        <topology evidence="1">Multi-pass membrane protein</topology>
    </subcellularLocation>
</comment>
<dbReference type="PROSITE" id="PS50261">
    <property type="entry name" value="G_PROTEIN_RECEP_F2_4"/>
    <property type="match status" value="1"/>
</dbReference>
<evidence type="ECO:0000256" key="3">
    <source>
        <dbReference type="ARBA" id="ARBA00022989"/>
    </source>
</evidence>
<evidence type="ECO:0000256" key="2">
    <source>
        <dbReference type="ARBA" id="ARBA00022692"/>
    </source>
</evidence>
<sequence>MSLVGILMVDSCLPSYAGRTVERMCLQNVTRQDYHYLLDIAVTSRVTNITYVNYYCALCNDDAHEMHNWTINIACRPQEVTSNGTSPLAEFLGNATYYPGLRHWIRVVEATDEAGKLRLERHICHTQIAEFLDTGELAHRIGARPCLFPKSECLKRFVGRRQCQEQVRHCDPAWPDRTDFEKCERYSLMVAYTDSRNRMAYYKNPHCARCNFVNTSVGEMQCLPPARWSQCGDSMRNSQPSLPPCFSVLMDFRGGRCDEATELWDPVLEMCHKIHCGHLFRLVGGRCERDLEAYGSLSNSTLLDSACPKRLLNLTEYAPRSDGSIFVNASKKIYAKGEFELTNDTQVLVCHDASHYADAFSTAHQYLTLVVLSVSLVALALHMAVFMLVPRHRNLPGKNLFSLSCCLFVAHVLFLAGTRETDVYGLCVFLSCSLHYFWLASFCWMNVMSVDVCRTFSSQLYRGDSDGGRTFLLYSLYAWTVPALVVSLALLLDWVDLLPDYRPEYATRLCWINNRHGLALFFLLPVGAIVQENVVLFLISTYGIYKQMKAARYANVRSQSTREGRGEKAPRRKSDALRDGVSRKTAQQARRARKDRGRLILYMKLGVIQGLTWLTGFIAAFADIPACWYPFTSSSKDTRTTTVGHSNSHNRSSKSYSDSDGEGLIKNTSEDPLVLENTTWDRTVGLTTPSEVISRGSSAATKTWKSSSLSSDSLQRGQRERATGSGRGGAEVLRNGDLCGGVVRGQFEDEGPHRQGVSLSPVASGPGTKEQSTEEIVKEKHHNSQPEVILQPSPSTAESPL</sequence>
<keyword evidence="9" id="KW-1185">Reference proteome</keyword>
<feature type="region of interest" description="Disordered" evidence="5">
    <location>
        <begin position="638"/>
        <end position="670"/>
    </location>
</feature>
<evidence type="ECO:0000256" key="5">
    <source>
        <dbReference type="SAM" id="MobiDB-lite"/>
    </source>
</evidence>
<dbReference type="GO" id="GO:0007166">
    <property type="term" value="P:cell surface receptor signaling pathway"/>
    <property type="evidence" value="ECO:0007669"/>
    <property type="project" value="InterPro"/>
</dbReference>
<dbReference type="EMBL" id="QCYY01002927">
    <property type="protein sequence ID" value="ROT66488.1"/>
    <property type="molecule type" value="Genomic_DNA"/>
</dbReference>
<reference evidence="8 9" key="1">
    <citation type="submission" date="2018-04" db="EMBL/GenBank/DDBJ databases">
        <authorList>
            <person name="Zhang X."/>
            <person name="Yuan J."/>
            <person name="Li F."/>
            <person name="Xiang J."/>
        </authorList>
    </citation>
    <scope>NUCLEOTIDE SEQUENCE [LARGE SCALE GENOMIC DNA]</scope>
    <source>
        <tissue evidence="8">Muscle</tissue>
    </source>
</reference>